<dbReference type="InterPro" id="IPR015422">
    <property type="entry name" value="PyrdxlP-dep_Trfase_small"/>
</dbReference>
<protein>
    <recommendedName>
        <fullName evidence="3">histidinol-phosphate transaminase</fullName>
        <ecNumber evidence="3">2.6.1.9</ecNumber>
    </recommendedName>
</protein>
<dbReference type="Gene3D" id="1.10.150.240">
    <property type="entry name" value="Putative phosphatase, domain 2"/>
    <property type="match status" value="1"/>
</dbReference>
<dbReference type="InterPro" id="IPR036412">
    <property type="entry name" value="HAD-like_sf"/>
</dbReference>
<dbReference type="InterPro" id="IPR006439">
    <property type="entry name" value="HAD-SF_hydro_IA"/>
</dbReference>
<gene>
    <name evidence="10" type="ORF">GCM10023150_13410</name>
</gene>
<dbReference type="CDD" id="cd00609">
    <property type="entry name" value="AAT_like"/>
    <property type="match status" value="1"/>
</dbReference>
<dbReference type="SFLD" id="SFLDG01129">
    <property type="entry name" value="C1.5:_HAD__Beta-PGM__Phosphata"/>
    <property type="match status" value="1"/>
</dbReference>
<dbReference type="InterPro" id="IPR004839">
    <property type="entry name" value="Aminotransferase_I/II_large"/>
</dbReference>
<dbReference type="InterPro" id="IPR023198">
    <property type="entry name" value="PGP-like_dom2"/>
</dbReference>
<comment type="cofactor">
    <cofactor evidence="1 8">
        <name>pyridoxal 5'-phosphate</name>
        <dbReference type="ChEBI" id="CHEBI:597326"/>
    </cofactor>
</comment>
<comment type="caution">
    <text evidence="10">The sequence shown here is derived from an EMBL/GenBank/DDBJ whole genome shotgun (WGS) entry which is preliminary data.</text>
</comment>
<evidence type="ECO:0000259" key="9">
    <source>
        <dbReference type="Pfam" id="PF00155"/>
    </source>
</evidence>
<accession>A0ABP8I142</accession>
<dbReference type="PANTHER" id="PTHR42885">
    <property type="entry name" value="HISTIDINOL-PHOSPHATE AMINOTRANSFERASE-RELATED"/>
    <property type="match status" value="1"/>
</dbReference>
<evidence type="ECO:0000313" key="10">
    <source>
        <dbReference type="EMBL" id="GAA4349206.1"/>
    </source>
</evidence>
<name>A0ABP8I142_9GAMM</name>
<comment type="pathway">
    <text evidence="2">Amino-acid biosynthesis; L-histidine biosynthesis; L-histidine from 5-phospho-alpha-D-ribose 1-diphosphate: step 7/9.</text>
</comment>
<dbReference type="InterPro" id="IPR001917">
    <property type="entry name" value="Aminotrans_II_pyridoxalP_BS"/>
</dbReference>
<evidence type="ECO:0000256" key="6">
    <source>
        <dbReference type="ARBA" id="ARBA00022898"/>
    </source>
</evidence>
<dbReference type="Pfam" id="PF00155">
    <property type="entry name" value="Aminotran_1_2"/>
    <property type="match status" value="1"/>
</dbReference>
<evidence type="ECO:0000313" key="11">
    <source>
        <dbReference type="Proteomes" id="UP001501294"/>
    </source>
</evidence>
<comment type="similarity">
    <text evidence="8">Belongs to the class-II pyridoxal-phosphate-dependent aminotransferase family.</text>
</comment>
<dbReference type="SFLD" id="SFLDS00003">
    <property type="entry name" value="Haloacid_Dehalogenase"/>
    <property type="match status" value="1"/>
</dbReference>
<feature type="domain" description="Aminotransferase class I/classII large" evidence="9">
    <location>
        <begin position="56"/>
        <end position="316"/>
    </location>
</feature>
<organism evidence="10 11">
    <name type="scientific">Kangiella taiwanensis</name>
    <dbReference type="NCBI Taxonomy" id="1079179"/>
    <lineage>
        <taxon>Bacteria</taxon>
        <taxon>Pseudomonadati</taxon>
        <taxon>Pseudomonadota</taxon>
        <taxon>Gammaproteobacteria</taxon>
        <taxon>Kangiellales</taxon>
        <taxon>Kangiellaceae</taxon>
        <taxon>Kangiella</taxon>
    </lineage>
</organism>
<dbReference type="PANTHER" id="PTHR42885:SF2">
    <property type="entry name" value="HISTIDINOL-PHOSPHATE AMINOTRANSFERASE"/>
    <property type="match status" value="1"/>
</dbReference>
<dbReference type="SUPFAM" id="SSF53383">
    <property type="entry name" value="PLP-dependent transferases"/>
    <property type="match status" value="1"/>
</dbReference>
<evidence type="ECO:0000256" key="8">
    <source>
        <dbReference type="RuleBase" id="RU003693"/>
    </source>
</evidence>
<proteinExistence type="inferred from homology"/>
<keyword evidence="11" id="KW-1185">Reference proteome</keyword>
<dbReference type="EMBL" id="BAABFU010000002">
    <property type="protein sequence ID" value="GAA4349206.1"/>
    <property type="molecule type" value="Genomic_DNA"/>
</dbReference>
<dbReference type="InterPro" id="IPR015424">
    <property type="entry name" value="PyrdxlP-dep_Trfase"/>
</dbReference>
<dbReference type="Gene3D" id="3.90.1150.10">
    <property type="entry name" value="Aspartate Aminotransferase, domain 1"/>
    <property type="match status" value="1"/>
</dbReference>
<dbReference type="InterPro" id="IPR023214">
    <property type="entry name" value="HAD_sf"/>
</dbReference>
<keyword evidence="5" id="KW-0808">Transferase</keyword>
<sequence>MKPLYQNSLNNQAAGGSVRRPLKLDFNERSDCRPLWLSEETLSTECLWKYPDKQGLQTQASQFYGVSEKQLLLTNGGDESIELLFKLACLQQRKLILPLPAFSQYLVGKDTWKSDIELIEPLDDMRIDLTSALDCLSDKSILILTSPNNPTGELIPYDELVKACELAKSKDAVVFLDEAYIEFACNMTDVTLELIQRFDNLVILRTLSKAFGLAGIRCGYLLGQQAMISQFTSLAMPFNLPSPTIEVAKKAFSESARLEVSNYAQTIAQNREQITSLLTESGLKVVDSSANFVFVQGSDAKLRLIKAACQKRNIIIKTTLSGLSAKRVDINAIRITIPFYIRPLLNALCLALKPELLCFDMDGVLIDTSQSYDEAIKATVKELSGESVTQHDIERLRGQGGYNNDWVLAQALTNEQLAGSENVDFDKVVDVFQGFYQGSASQEGFKAIEKAFMSRDFATRLFITGTKTLKTAIVTGRPKDEAIEGAELVGAKNCLIISDDDVTESKPNPEGVQKALRYFGKENCWMMGDTPDDMAAANGAGALAIGIGSESLYDFGADLALESVNELEELL</sequence>
<keyword evidence="6 8" id="KW-0663">Pyridoxal phosphate</keyword>
<dbReference type="RefSeq" id="WP_223578041.1">
    <property type="nucleotide sequence ID" value="NZ_BAABFU010000002.1"/>
</dbReference>
<dbReference type="EC" id="2.6.1.9" evidence="3"/>
<dbReference type="PROSITE" id="PS00599">
    <property type="entry name" value="AA_TRANSFER_CLASS_2"/>
    <property type="match status" value="1"/>
</dbReference>
<evidence type="ECO:0000256" key="3">
    <source>
        <dbReference type="ARBA" id="ARBA00012748"/>
    </source>
</evidence>
<dbReference type="InterPro" id="IPR015421">
    <property type="entry name" value="PyrdxlP-dep_Trfase_major"/>
</dbReference>
<reference evidence="11" key="1">
    <citation type="journal article" date="2019" name="Int. J. Syst. Evol. Microbiol.">
        <title>The Global Catalogue of Microorganisms (GCM) 10K type strain sequencing project: providing services to taxonomists for standard genome sequencing and annotation.</title>
        <authorList>
            <consortium name="The Broad Institute Genomics Platform"/>
            <consortium name="The Broad Institute Genome Sequencing Center for Infectious Disease"/>
            <person name="Wu L."/>
            <person name="Ma J."/>
        </authorList>
    </citation>
    <scope>NUCLEOTIDE SEQUENCE [LARGE SCALE GENOMIC DNA]</scope>
    <source>
        <strain evidence="11">JCM 17727</strain>
    </source>
</reference>
<dbReference type="SUPFAM" id="SSF56784">
    <property type="entry name" value="HAD-like"/>
    <property type="match status" value="1"/>
</dbReference>
<evidence type="ECO:0000256" key="4">
    <source>
        <dbReference type="ARBA" id="ARBA00022576"/>
    </source>
</evidence>
<evidence type="ECO:0000256" key="2">
    <source>
        <dbReference type="ARBA" id="ARBA00005011"/>
    </source>
</evidence>
<evidence type="ECO:0000256" key="7">
    <source>
        <dbReference type="ARBA" id="ARBA00047481"/>
    </source>
</evidence>
<comment type="catalytic activity">
    <reaction evidence="7">
        <text>L-histidinol phosphate + 2-oxoglutarate = 3-(imidazol-4-yl)-2-oxopropyl phosphate + L-glutamate</text>
        <dbReference type="Rhea" id="RHEA:23744"/>
        <dbReference type="ChEBI" id="CHEBI:16810"/>
        <dbReference type="ChEBI" id="CHEBI:29985"/>
        <dbReference type="ChEBI" id="CHEBI:57766"/>
        <dbReference type="ChEBI" id="CHEBI:57980"/>
        <dbReference type="EC" id="2.6.1.9"/>
    </reaction>
</comment>
<evidence type="ECO:0000256" key="1">
    <source>
        <dbReference type="ARBA" id="ARBA00001933"/>
    </source>
</evidence>
<dbReference type="Gene3D" id="3.40.50.1000">
    <property type="entry name" value="HAD superfamily/HAD-like"/>
    <property type="match status" value="1"/>
</dbReference>
<dbReference type="NCBIfam" id="TIGR01549">
    <property type="entry name" value="HAD-SF-IA-v1"/>
    <property type="match status" value="1"/>
</dbReference>
<evidence type="ECO:0000256" key="5">
    <source>
        <dbReference type="ARBA" id="ARBA00022679"/>
    </source>
</evidence>
<dbReference type="Pfam" id="PF00702">
    <property type="entry name" value="Hydrolase"/>
    <property type="match status" value="1"/>
</dbReference>
<dbReference type="Gene3D" id="3.40.640.10">
    <property type="entry name" value="Type I PLP-dependent aspartate aminotransferase-like (Major domain)"/>
    <property type="match status" value="1"/>
</dbReference>
<dbReference type="Proteomes" id="UP001501294">
    <property type="component" value="Unassembled WGS sequence"/>
</dbReference>
<keyword evidence="4" id="KW-0032">Aminotransferase</keyword>